<gene>
    <name evidence="13" type="ORF">KK083_19040</name>
</gene>
<protein>
    <submittedName>
        <fullName evidence="13">SusC/RagA family TonB-linked outer membrane protein</fullName>
    </submittedName>
</protein>
<dbReference type="InterPro" id="IPR008969">
    <property type="entry name" value="CarboxyPept-like_regulatory"/>
</dbReference>
<dbReference type="SUPFAM" id="SSF56935">
    <property type="entry name" value="Porins"/>
    <property type="match status" value="1"/>
</dbReference>
<dbReference type="Gene3D" id="2.170.130.10">
    <property type="entry name" value="TonB-dependent receptor, plug domain"/>
    <property type="match status" value="1"/>
</dbReference>
<evidence type="ECO:0000256" key="10">
    <source>
        <dbReference type="SAM" id="SignalP"/>
    </source>
</evidence>
<keyword evidence="5 9" id="KW-0798">TonB box</keyword>
<keyword evidence="6 8" id="KW-0472">Membrane</keyword>
<evidence type="ECO:0000256" key="8">
    <source>
        <dbReference type="PROSITE-ProRule" id="PRU01360"/>
    </source>
</evidence>
<dbReference type="Gene3D" id="2.60.40.1120">
    <property type="entry name" value="Carboxypeptidase-like, regulatory domain"/>
    <property type="match status" value="1"/>
</dbReference>
<evidence type="ECO:0000256" key="3">
    <source>
        <dbReference type="ARBA" id="ARBA00022452"/>
    </source>
</evidence>
<dbReference type="InterPro" id="IPR023996">
    <property type="entry name" value="TonB-dep_OMP_SusC/RagA"/>
</dbReference>
<evidence type="ECO:0000313" key="13">
    <source>
        <dbReference type="EMBL" id="MBT1698998.1"/>
    </source>
</evidence>
<evidence type="ECO:0000259" key="11">
    <source>
        <dbReference type="Pfam" id="PF00593"/>
    </source>
</evidence>
<keyword evidence="14" id="KW-1185">Reference proteome</keyword>
<feature type="domain" description="TonB-dependent receptor-like beta-barrel" evidence="11">
    <location>
        <begin position="467"/>
        <end position="891"/>
    </location>
</feature>
<dbReference type="Proteomes" id="UP001319200">
    <property type="component" value="Unassembled WGS sequence"/>
</dbReference>
<dbReference type="InterPro" id="IPR023997">
    <property type="entry name" value="TonB-dep_OMP_SusC/RagA_CS"/>
</dbReference>
<dbReference type="InterPro" id="IPR039426">
    <property type="entry name" value="TonB-dep_rcpt-like"/>
</dbReference>
<comment type="subcellular location">
    <subcellularLocation>
        <location evidence="1 8">Cell outer membrane</location>
        <topology evidence="1 8">Multi-pass membrane protein</topology>
    </subcellularLocation>
</comment>
<evidence type="ECO:0000256" key="6">
    <source>
        <dbReference type="ARBA" id="ARBA00023136"/>
    </source>
</evidence>
<feature type="domain" description="TonB-dependent receptor plug" evidence="12">
    <location>
        <begin position="133"/>
        <end position="256"/>
    </location>
</feature>
<dbReference type="InterPro" id="IPR012910">
    <property type="entry name" value="Plug_dom"/>
</dbReference>
<organism evidence="13 14">
    <name type="scientific">Chryseosolibacter histidini</name>
    <dbReference type="NCBI Taxonomy" id="2782349"/>
    <lineage>
        <taxon>Bacteria</taxon>
        <taxon>Pseudomonadati</taxon>
        <taxon>Bacteroidota</taxon>
        <taxon>Cytophagia</taxon>
        <taxon>Cytophagales</taxon>
        <taxon>Chryseotaleaceae</taxon>
        <taxon>Chryseosolibacter</taxon>
    </lineage>
</organism>
<evidence type="ECO:0000256" key="2">
    <source>
        <dbReference type="ARBA" id="ARBA00022448"/>
    </source>
</evidence>
<sequence length="1092" mass="122114">MIRFFTRIRYLFIVAPVFFAGALQAQEATSVRGKVLDKGDNTPMAGVTVVEMDKYNRIISGVSTDLNGNYLLKNVNSESTIAFSFIGYTTIREQVNGRTVIDINLAPDVTSLAAVEVTATKTTSTGMMEINSRDLTTASATVTVADLSELQATSIDQALQGRMAGVDIVANSGDPGAGMSIRIRGTSSINQSSDPLIVVDGMPYDIEIASDFNFATATEQGYAQLLNIAPSDIKDITVLKDAAATAIWGSRASNGVLVINTLRGKVGKPTVNYTFKGTLTKQPDPIPMLSGDQYAMLIPEAFMNRDGRPLNTTTVKEFQYDPSDPYYYYNYSNNTNWIDAITQLGYLQDHNVSLQGGGEKASYFASLGYNKTAGTTIGTDFNRLNARVNLDFNVSSKIRFRSDLSYTHVDNDQIYNVSGKSNDPQNPRAIAYKKMPNMAVYEYDEYGNQTPNYFSPFFNIQGSFPNTYNPVALLRHGKSNNIGDRIRPVFNIQYEILPSVLLSTFDVAFDINNSKTSRFLPQIATGRPTTDTYVNRADDSDTDEFIVQTKFNLIYSPKIKNENHSLQALFSFLTYDNRGVSYRVVTSNSASSYFQDPSIPSRSQSTDLPFGSGISQSRSLGALVNVQYSLLDRYIVNAGIRRDGSSKFGAGHRFGNFPTASFRWRVSGEPFMDPLSNFISDLSFRASIGSSGNAPKDSYLHFGKYNSFSWNYLGMAGIYPANLELRDLRWETVTQQNFGLNLDVQQGKYIVNFDVYRKRTKDMFKENLPLPSVSGFPDVDMNVGVMDNNGWELSVSYNAIRTSDFNLRFDLNLARNFNIIRKISDLFPRTAGNITTNGEYLTILQVNNPFGSFYGFRYKGVYEDLDATIARDKDGKVILDANEQPIYTRFNYPVADYVFQPGDAKYEDINHDGNINELDVVYLGNANPRYTGGFGPSFTYKNFKFNMFFNFRLDYDIINSARMNTENMYSYDNQSTAVLRRWRKPGDQTDIPRALIGYGYNWLGSDRFVEDGSFVRLKYITLRYDFNPSVIKKIGANTLGVYVTLENLFTFTQYTGQDPEVSYKSGDAFSLGYDNALTPPLRSVTVGLAARF</sequence>
<dbReference type="RefSeq" id="WP_254166252.1">
    <property type="nucleotide sequence ID" value="NZ_JAHESF010000020.1"/>
</dbReference>
<keyword evidence="10" id="KW-0732">Signal</keyword>
<keyword evidence="2 8" id="KW-0813">Transport</keyword>
<comment type="similarity">
    <text evidence="8 9">Belongs to the TonB-dependent receptor family.</text>
</comment>
<dbReference type="Pfam" id="PF00593">
    <property type="entry name" value="TonB_dep_Rec_b-barrel"/>
    <property type="match status" value="1"/>
</dbReference>
<evidence type="ECO:0000256" key="1">
    <source>
        <dbReference type="ARBA" id="ARBA00004571"/>
    </source>
</evidence>
<dbReference type="EMBL" id="JAHESF010000020">
    <property type="protein sequence ID" value="MBT1698998.1"/>
    <property type="molecule type" value="Genomic_DNA"/>
</dbReference>
<evidence type="ECO:0000259" key="12">
    <source>
        <dbReference type="Pfam" id="PF07715"/>
    </source>
</evidence>
<dbReference type="NCBIfam" id="TIGR04057">
    <property type="entry name" value="SusC_RagA_signa"/>
    <property type="match status" value="1"/>
</dbReference>
<keyword evidence="4 8" id="KW-0812">Transmembrane</keyword>
<feature type="chain" id="PRO_5042871948" evidence="10">
    <location>
        <begin position="26"/>
        <end position="1092"/>
    </location>
</feature>
<dbReference type="InterPro" id="IPR037066">
    <property type="entry name" value="Plug_dom_sf"/>
</dbReference>
<evidence type="ECO:0000256" key="4">
    <source>
        <dbReference type="ARBA" id="ARBA00022692"/>
    </source>
</evidence>
<evidence type="ECO:0000313" key="14">
    <source>
        <dbReference type="Proteomes" id="UP001319200"/>
    </source>
</evidence>
<dbReference type="GO" id="GO:0009279">
    <property type="term" value="C:cell outer membrane"/>
    <property type="evidence" value="ECO:0007669"/>
    <property type="project" value="UniProtKB-SubCell"/>
</dbReference>
<proteinExistence type="inferred from homology"/>
<feature type="signal peptide" evidence="10">
    <location>
        <begin position="1"/>
        <end position="25"/>
    </location>
</feature>
<reference evidence="13 14" key="1">
    <citation type="submission" date="2021-05" db="EMBL/GenBank/DDBJ databases">
        <title>A Polyphasic approach of four new species of the genus Ohtaekwangia: Ohtaekwangia histidinii sp. nov., Ohtaekwangia cretensis sp. nov., Ohtaekwangia indiensis sp. nov., Ohtaekwangia reichenbachii sp. nov. from diverse environment.</title>
        <authorList>
            <person name="Octaviana S."/>
        </authorList>
    </citation>
    <scope>NUCLEOTIDE SEQUENCE [LARGE SCALE GENOMIC DNA]</scope>
    <source>
        <strain evidence="13 14">PWU4</strain>
    </source>
</reference>
<comment type="caution">
    <text evidence="13">The sequence shown here is derived from an EMBL/GenBank/DDBJ whole genome shotgun (WGS) entry which is preliminary data.</text>
</comment>
<evidence type="ECO:0000256" key="5">
    <source>
        <dbReference type="ARBA" id="ARBA00023077"/>
    </source>
</evidence>
<dbReference type="PROSITE" id="PS52016">
    <property type="entry name" value="TONB_DEPENDENT_REC_3"/>
    <property type="match status" value="1"/>
</dbReference>
<evidence type="ECO:0000256" key="9">
    <source>
        <dbReference type="RuleBase" id="RU003357"/>
    </source>
</evidence>
<dbReference type="AlphaFoldDB" id="A0AAP2DPK0"/>
<dbReference type="InterPro" id="IPR036942">
    <property type="entry name" value="Beta-barrel_TonB_sf"/>
</dbReference>
<name>A0AAP2DPK0_9BACT</name>
<dbReference type="NCBIfam" id="TIGR04056">
    <property type="entry name" value="OMP_RagA_SusC"/>
    <property type="match status" value="1"/>
</dbReference>
<keyword evidence="3 8" id="KW-1134">Transmembrane beta strand</keyword>
<accession>A0AAP2DPK0</accession>
<keyword evidence="7 8" id="KW-0998">Cell outer membrane</keyword>
<dbReference type="Gene3D" id="2.40.170.20">
    <property type="entry name" value="TonB-dependent receptor, beta-barrel domain"/>
    <property type="match status" value="1"/>
</dbReference>
<dbReference type="SUPFAM" id="SSF49464">
    <property type="entry name" value="Carboxypeptidase regulatory domain-like"/>
    <property type="match status" value="1"/>
</dbReference>
<dbReference type="Pfam" id="PF13715">
    <property type="entry name" value="CarbopepD_reg_2"/>
    <property type="match status" value="1"/>
</dbReference>
<dbReference type="Pfam" id="PF07715">
    <property type="entry name" value="Plug"/>
    <property type="match status" value="1"/>
</dbReference>
<dbReference type="InterPro" id="IPR000531">
    <property type="entry name" value="Beta-barrel_TonB"/>
</dbReference>
<evidence type="ECO:0000256" key="7">
    <source>
        <dbReference type="ARBA" id="ARBA00023237"/>
    </source>
</evidence>